<dbReference type="AlphaFoldDB" id="A0A511BBS8"/>
<evidence type="ECO:0000313" key="4">
    <source>
        <dbReference type="Proteomes" id="UP000321079"/>
    </source>
</evidence>
<dbReference type="PANTHER" id="PTHR37944">
    <property type="entry name" value="PORIN B"/>
    <property type="match status" value="1"/>
</dbReference>
<evidence type="ECO:0000256" key="1">
    <source>
        <dbReference type="ARBA" id="ARBA00008769"/>
    </source>
</evidence>
<comment type="caution">
    <text evidence="3">The sequence shown here is derived from an EMBL/GenBank/DDBJ whole genome shotgun (WGS) entry which is preliminary data.</text>
</comment>
<sequence length="463" mass="50476">MVARAETRPLVTDVLPSGVPIPAPAPSFQVPAEDPDAELLGEAWGARPWLRHYGVHLNIQDVEELWGLAAGGVHPGPTYDGITAATLQVETQPLFGWHDGLLNISALQIRGRSLTGERLGALNAVSGYDVGRSTRLFEMWYGQGFFSNRLDIRVGSLDLDTEFLVSSNASFFLNSSFGWPLSTASNLYSGGPSWPFSALGGRVKWAPVDPLVLMGAVTDDNPTHGPFYSSVSATQRDPSGTTFSTAGGVLFMGEAQYSLDLGQPHPHQDGPSLPGTWKFGGLYDTGRFPDQAYDSRGLPLASPGSSGQPRYHRGNWLAYAVFDQMIWRSGRDERKTINLFVRGTTSDAVRNRFSHELQAGLTFDGLINGHPDDTIGIAWGTSFYSHSFKVNARNAEYFGTDASGHLQQEHYVELTYQAAMTPWLILQPDLQYFRHVGGVSLNPDTGRPVRDGFVLGLNVTTTL</sequence>
<dbReference type="PANTHER" id="PTHR37944:SF1">
    <property type="entry name" value="PORIN B"/>
    <property type="match status" value="1"/>
</dbReference>
<dbReference type="GO" id="GO:0016020">
    <property type="term" value="C:membrane"/>
    <property type="evidence" value="ECO:0007669"/>
    <property type="project" value="InterPro"/>
</dbReference>
<reference evidence="3 4" key="1">
    <citation type="submission" date="2019-07" db="EMBL/GenBank/DDBJ databases">
        <title>Whole genome shotgun sequence of Gluconobacter kanchanaburiensis NBRC 103587.</title>
        <authorList>
            <person name="Hosoyama A."/>
            <person name="Uohara A."/>
            <person name="Ohji S."/>
            <person name="Ichikawa N."/>
        </authorList>
    </citation>
    <scope>NUCLEOTIDE SEQUENCE [LARGE SCALE GENOMIC DNA]</scope>
    <source>
        <strain evidence="3 4">NBRC 103587</strain>
    </source>
</reference>
<protein>
    <submittedName>
        <fullName evidence="3">Porin</fullName>
    </submittedName>
</protein>
<evidence type="ECO:0000256" key="2">
    <source>
        <dbReference type="RuleBase" id="RU363072"/>
    </source>
</evidence>
<dbReference type="EMBL" id="BJVA01000020">
    <property type="protein sequence ID" value="GEK97271.1"/>
    <property type="molecule type" value="Genomic_DNA"/>
</dbReference>
<comment type="similarity">
    <text evidence="1 2">Belongs to the OprB family.</text>
</comment>
<dbReference type="InterPro" id="IPR007049">
    <property type="entry name" value="Carb-sel_porin_OprB"/>
</dbReference>
<dbReference type="GO" id="GO:0008643">
    <property type="term" value="P:carbohydrate transport"/>
    <property type="evidence" value="ECO:0007669"/>
    <property type="project" value="InterPro"/>
</dbReference>
<dbReference type="InterPro" id="IPR038673">
    <property type="entry name" value="OprB_sf"/>
</dbReference>
<dbReference type="InterPro" id="IPR052932">
    <property type="entry name" value="OprB_Porin"/>
</dbReference>
<gene>
    <name evidence="3" type="ORF">GKA01_24680</name>
</gene>
<dbReference type="Proteomes" id="UP000321079">
    <property type="component" value="Unassembled WGS sequence"/>
</dbReference>
<dbReference type="Gene3D" id="2.40.160.180">
    <property type="entry name" value="Carbohydrate-selective porin OprB"/>
    <property type="match status" value="1"/>
</dbReference>
<dbReference type="Pfam" id="PF04966">
    <property type="entry name" value="OprB"/>
    <property type="match status" value="1"/>
</dbReference>
<name>A0A511BBS8_9PROT</name>
<proteinExistence type="inferred from homology"/>
<evidence type="ECO:0000313" key="3">
    <source>
        <dbReference type="EMBL" id="GEK97271.1"/>
    </source>
</evidence>
<accession>A0A511BBS8</accession>
<keyword evidence="4" id="KW-1185">Reference proteome</keyword>
<organism evidence="3 4">
    <name type="scientific">Gluconobacter kanchanaburiensis NBRC 103587</name>
    <dbReference type="NCBI Taxonomy" id="1307948"/>
    <lineage>
        <taxon>Bacteria</taxon>
        <taxon>Pseudomonadati</taxon>
        <taxon>Pseudomonadota</taxon>
        <taxon>Alphaproteobacteria</taxon>
        <taxon>Acetobacterales</taxon>
        <taxon>Acetobacteraceae</taxon>
        <taxon>Gluconobacter</taxon>
    </lineage>
</organism>
<dbReference type="GO" id="GO:0015288">
    <property type="term" value="F:porin activity"/>
    <property type="evidence" value="ECO:0007669"/>
    <property type="project" value="InterPro"/>
</dbReference>